<organism evidence="1 2">
    <name type="scientific">Pleurotus cornucopiae</name>
    <name type="common">Cornucopia mushroom</name>
    <dbReference type="NCBI Taxonomy" id="5321"/>
    <lineage>
        <taxon>Eukaryota</taxon>
        <taxon>Fungi</taxon>
        <taxon>Dikarya</taxon>
        <taxon>Basidiomycota</taxon>
        <taxon>Agaricomycotina</taxon>
        <taxon>Agaricomycetes</taxon>
        <taxon>Agaricomycetidae</taxon>
        <taxon>Agaricales</taxon>
        <taxon>Pleurotineae</taxon>
        <taxon>Pleurotaceae</taxon>
        <taxon>Pleurotus</taxon>
    </lineage>
</organism>
<comment type="caution">
    <text evidence="1">The sequence shown here is derived from an EMBL/GenBank/DDBJ whole genome shotgun (WGS) entry which is preliminary data.</text>
</comment>
<name>A0ACB7IJM8_PLECO</name>
<protein>
    <submittedName>
        <fullName evidence="1">Uncharacterized protein</fullName>
    </submittedName>
</protein>
<accession>A0ACB7IJM8</accession>
<dbReference type="Proteomes" id="UP000824881">
    <property type="component" value="Unassembled WGS sequence"/>
</dbReference>
<dbReference type="EMBL" id="WQMT02000010">
    <property type="protein sequence ID" value="KAG9218369.1"/>
    <property type="molecule type" value="Genomic_DNA"/>
</dbReference>
<proteinExistence type="predicted"/>
<keyword evidence="2" id="KW-1185">Reference proteome</keyword>
<sequence>MTTTSADNANASSSQTQPAFAQDLAVTCQGLVDDFHKARSTKLRSVQLLVEALAPKDNDTDDIKRDCDRALTSYISMLDEHERSTEKDDDDIASPPTKKPIDESLFPFANSAGAPGLHPDLVETLLHKENYLRDLSLAKQRVLARPDCPDFPRSLWKPLLGGEFIDLDKILSGIYSLSGERKEVQKFGDFEVINAGIKVTRHVTSHGEWNIAWAQYRRTLLFTFPHRRNELDAYEAHIIGLFTAAPPLRVIQFDRAVRQELQLKEALRRRLCEPQDEQESSAGVSTRELANRPHAAIPMHANSVVPASMAPMSVNNSQPPLSPTHRLGKAKEDNELHAPRFFRGLLWNNDTNTVTPSIDYTERCAPIPPPPVNGLLNNHVALNMIHNNPHLFKIVTPIRVQRLTELLETHPNRPLVDSVIHGFTEGFWLYAETEGLDYPDTWEEPNRPMSEQHNLFLKSQIAEEERLERYSAPFGPDLLPGMYCMPLGVVPKPHSDKFQLVNDFSAGNFSLNSLVDRSLVHFRPDNVQDLGQNLLHFRHRHPDTLVWLFKSDVSGAYRRIPLHFLWQIRQIITHDGQRWVDRYRIYGINLLLAYVDDTFSYDDCKTLLFYEPYQQFFPAKQFRLLMLWDELGIPHEREKQLFGRHLIITGFDIKDKQVPNAPIYLNADVIHDLSWVAKHFESSSGIHVMRALAWKPLGADLSIYCDAATSRSLAFWVPIRSLGFVAPLPEAPFAPASAIFFFEALAVLSALQWAASLSLLPKRLAIYSDSMNTVQIFDSMQADKPYNSILFAACDILIASNIDLRVYHIPGSENIVTDALSRSLFHVAAQYDPNLAIHSFETRIPKHYDVAPSS</sequence>
<gene>
    <name evidence="1" type="ORF">CCMSSC00406_0007260</name>
</gene>
<evidence type="ECO:0000313" key="2">
    <source>
        <dbReference type="Proteomes" id="UP000824881"/>
    </source>
</evidence>
<evidence type="ECO:0000313" key="1">
    <source>
        <dbReference type="EMBL" id="KAG9218369.1"/>
    </source>
</evidence>
<reference evidence="1 2" key="1">
    <citation type="journal article" date="2021" name="Appl. Environ. Microbiol.">
        <title>Genetic linkage and physical mapping for an oyster mushroom Pleurotus cornucopiae and QTL analysis for the trait cap color.</title>
        <authorList>
            <person name="Zhang Y."/>
            <person name="Gao W."/>
            <person name="Sonnenberg A."/>
            <person name="Chen Q."/>
            <person name="Zhang J."/>
            <person name="Huang C."/>
        </authorList>
    </citation>
    <scope>NUCLEOTIDE SEQUENCE [LARGE SCALE GENOMIC DNA]</scope>
    <source>
        <strain evidence="1">CCMSSC00406</strain>
    </source>
</reference>